<dbReference type="Proteomes" id="UP000325161">
    <property type="component" value="Chromosome"/>
</dbReference>
<protein>
    <recommendedName>
        <fullName evidence="4">DUF2059 domain-containing protein</fullName>
    </recommendedName>
</protein>
<dbReference type="KEGG" id="pacr:FXN63_19045"/>
<evidence type="ECO:0000256" key="1">
    <source>
        <dbReference type="SAM" id="SignalP"/>
    </source>
</evidence>
<name>A0A5C0AZ40_9BURK</name>
<keyword evidence="3" id="KW-1185">Reference proteome</keyword>
<gene>
    <name evidence="2" type="ORF">FXN63_19045</name>
</gene>
<sequence>MLKNLLTIVLFAAINIFPAVSSANSAQDAAYSFVTKQRLGHNFETTARGLIEESAPYMGLVQQLGAVKAKRLVSDEFNARIDVYLTRWERSLANVFAKHFTAQELSSLTAEGGASAHRAKFVQKQTVIEQDISAATKPVLKEFVTEVLGRAMAKSRS</sequence>
<reference evidence="2 3" key="1">
    <citation type="submission" date="2019-08" db="EMBL/GenBank/DDBJ databases">
        <title>Amphibian skin-associated Pigmentiphaga: genome sequence and occurrence across geography and hosts.</title>
        <authorList>
            <person name="Bletz M.C."/>
            <person name="Bunk B."/>
            <person name="Sproeer C."/>
            <person name="Biwer P."/>
            <person name="Reiter S."/>
            <person name="Rabemananjara F.C.E."/>
            <person name="Schulz S."/>
            <person name="Overmann J."/>
            <person name="Vences M."/>
        </authorList>
    </citation>
    <scope>NUCLEOTIDE SEQUENCE [LARGE SCALE GENOMIC DNA]</scope>
    <source>
        <strain evidence="2 3">Mada1488</strain>
    </source>
</reference>
<evidence type="ECO:0000313" key="3">
    <source>
        <dbReference type="Proteomes" id="UP000325161"/>
    </source>
</evidence>
<proteinExistence type="predicted"/>
<organism evidence="2 3">
    <name type="scientific">Pigmentiphaga aceris</name>
    <dbReference type="NCBI Taxonomy" id="1940612"/>
    <lineage>
        <taxon>Bacteria</taxon>
        <taxon>Pseudomonadati</taxon>
        <taxon>Pseudomonadota</taxon>
        <taxon>Betaproteobacteria</taxon>
        <taxon>Burkholderiales</taxon>
        <taxon>Alcaligenaceae</taxon>
        <taxon>Pigmentiphaga</taxon>
    </lineage>
</organism>
<dbReference type="EMBL" id="CP043046">
    <property type="protein sequence ID" value="QEI07699.1"/>
    <property type="molecule type" value="Genomic_DNA"/>
</dbReference>
<feature type="signal peptide" evidence="1">
    <location>
        <begin position="1"/>
        <end position="22"/>
    </location>
</feature>
<keyword evidence="1" id="KW-0732">Signal</keyword>
<feature type="chain" id="PRO_5022837604" description="DUF2059 domain-containing protein" evidence="1">
    <location>
        <begin position="23"/>
        <end position="157"/>
    </location>
</feature>
<accession>A0A5C0AZ40</accession>
<evidence type="ECO:0000313" key="2">
    <source>
        <dbReference type="EMBL" id="QEI07699.1"/>
    </source>
</evidence>
<dbReference type="AlphaFoldDB" id="A0A5C0AZ40"/>
<evidence type="ECO:0008006" key="4">
    <source>
        <dbReference type="Google" id="ProtNLM"/>
    </source>
</evidence>
<dbReference type="RefSeq" id="WP_148816746.1">
    <property type="nucleotide sequence ID" value="NZ_CP043046.1"/>
</dbReference>